<accession>A0A8S2QN32</accession>
<evidence type="ECO:0000313" key="4">
    <source>
        <dbReference type="Proteomes" id="UP000682733"/>
    </source>
</evidence>
<feature type="chain" id="PRO_5036273768" evidence="1">
    <location>
        <begin position="19"/>
        <end position="162"/>
    </location>
</feature>
<evidence type="ECO:0000313" key="3">
    <source>
        <dbReference type="EMBL" id="CAF4115675.1"/>
    </source>
</evidence>
<dbReference type="EMBL" id="CAJNOK010019933">
    <property type="protein sequence ID" value="CAF1308333.1"/>
    <property type="molecule type" value="Genomic_DNA"/>
</dbReference>
<dbReference type="AlphaFoldDB" id="A0A8S2QN32"/>
<feature type="signal peptide" evidence="1">
    <location>
        <begin position="1"/>
        <end position="18"/>
    </location>
</feature>
<evidence type="ECO:0000256" key="1">
    <source>
        <dbReference type="SAM" id="SignalP"/>
    </source>
</evidence>
<dbReference type="Proteomes" id="UP000682733">
    <property type="component" value="Unassembled WGS sequence"/>
</dbReference>
<comment type="caution">
    <text evidence="3">The sequence shown here is derived from an EMBL/GenBank/DDBJ whole genome shotgun (WGS) entry which is preliminary data.</text>
</comment>
<dbReference type="Proteomes" id="UP000677228">
    <property type="component" value="Unassembled WGS sequence"/>
</dbReference>
<protein>
    <submittedName>
        <fullName evidence="3">Uncharacterized protein</fullName>
    </submittedName>
</protein>
<evidence type="ECO:0000313" key="2">
    <source>
        <dbReference type="EMBL" id="CAF1308333.1"/>
    </source>
</evidence>
<reference evidence="3" key="1">
    <citation type="submission" date="2021-02" db="EMBL/GenBank/DDBJ databases">
        <authorList>
            <person name="Nowell W R."/>
        </authorList>
    </citation>
    <scope>NUCLEOTIDE SEQUENCE</scope>
</reference>
<gene>
    <name evidence="2" type="ORF">OVA965_LOCUS28863</name>
    <name evidence="3" type="ORF">TMI583_LOCUS29625</name>
</gene>
<keyword evidence="1" id="KW-0732">Signal</keyword>
<name>A0A8S2QN32_9BILA</name>
<dbReference type="Gene3D" id="2.10.80.10">
    <property type="entry name" value="Lipase, subunit A"/>
    <property type="match status" value="1"/>
</dbReference>
<dbReference type="EMBL" id="CAJOBA010041517">
    <property type="protein sequence ID" value="CAF4115675.1"/>
    <property type="molecule type" value="Genomic_DNA"/>
</dbReference>
<sequence>MIRVSLCILLISVNLVATQDIDFGGIASTLFTDILTSVTSQWGNMSSEDMTSFIDKLLQPGGLHHIWAALDDHCSSHFDCGPDACCLQPTMQGKRAFTDSGHLHMSSYCSPLKKLGQTCSFHHSGEKKSTFSCPCEKKVTCKSGGSFQIHPLITIHKEAMCV</sequence>
<proteinExistence type="predicted"/>
<organism evidence="3 4">
    <name type="scientific">Didymodactylos carnosus</name>
    <dbReference type="NCBI Taxonomy" id="1234261"/>
    <lineage>
        <taxon>Eukaryota</taxon>
        <taxon>Metazoa</taxon>
        <taxon>Spiralia</taxon>
        <taxon>Gnathifera</taxon>
        <taxon>Rotifera</taxon>
        <taxon>Eurotatoria</taxon>
        <taxon>Bdelloidea</taxon>
        <taxon>Philodinida</taxon>
        <taxon>Philodinidae</taxon>
        <taxon>Didymodactylos</taxon>
    </lineage>
</organism>